<feature type="signal peptide" evidence="1">
    <location>
        <begin position="1"/>
        <end position="32"/>
    </location>
</feature>
<dbReference type="AlphaFoldDB" id="A0A845L8H2"/>
<dbReference type="OrthoDB" id="9809277at2"/>
<evidence type="ECO:0000256" key="1">
    <source>
        <dbReference type="SAM" id="SignalP"/>
    </source>
</evidence>
<organism evidence="2 3">
    <name type="scientific">Heliomicrobium gestii</name>
    <name type="common">Heliobacterium gestii</name>
    <dbReference type="NCBI Taxonomy" id="2699"/>
    <lineage>
        <taxon>Bacteria</taxon>
        <taxon>Bacillati</taxon>
        <taxon>Bacillota</taxon>
        <taxon>Clostridia</taxon>
        <taxon>Eubacteriales</taxon>
        <taxon>Heliobacteriaceae</taxon>
        <taxon>Heliomicrobium</taxon>
    </lineage>
</organism>
<name>A0A845L8H2_HELGE</name>
<gene>
    <name evidence="2" type="ORF">GTO89_00510</name>
</gene>
<dbReference type="Gene3D" id="2.60.40.10">
    <property type="entry name" value="Immunoglobulins"/>
    <property type="match status" value="1"/>
</dbReference>
<protein>
    <recommendedName>
        <fullName evidence="4">Fibronectin type-III domain-containing protein</fullName>
    </recommendedName>
</protein>
<evidence type="ECO:0008006" key="4">
    <source>
        <dbReference type="Google" id="ProtNLM"/>
    </source>
</evidence>
<comment type="caution">
    <text evidence="2">The sequence shown here is derived from an EMBL/GenBank/DDBJ whole genome shotgun (WGS) entry which is preliminary data.</text>
</comment>
<dbReference type="InterPro" id="IPR013783">
    <property type="entry name" value="Ig-like_fold"/>
</dbReference>
<dbReference type="RefSeq" id="WP_161260101.1">
    <property type="nucleotide sequence ID" value="NZ_JAFBDC010000001.1"/>
</dbReference>
<evidence type="ECO:0000313" key="2">
    <source>
        <dbReference type="EMBL" id="MZP41514.1"/>
    </source>
</evidence>
<reference evidence="2 3" key="1">
    <citation type="submission" date="2020-01" db="EMBL/GenBank/DDBJ databases">
        <title>Whole genome sequence of Heliobacterium gestii DSM 11169.</title>
        <authorList>
            <person name="Kyndt J.A."/>
            <person name="Meyer T.E."/>
        </authorList>
    </citation>
    <scope>NUCLEOTIDE SEQUENCE [LARGE SCALE GENOMIC DNA]</scope>
    <source>
        <strain evidence="2 3">DSM 11169</strain>
    </source>
</reference>
<proteinExistence type="predicted"/>
<dbReference type="EMBL" id="WXEX01000001">
    <property type="protein sequence ID" value="MZP41514.1"/>
    <property type="molecule type" value="Genomic_DNA"/>
</dbReference>
<dbReference type="Proteomes" id="UP000471031">
    <property type="component" value="Unassembled WGS sequence"/>
</dbReference>
<keyword evidence="3" id="KW-1185">Reference proteome</keyword>
<feature type="chain" id="PRO_5032797703" description="Fibronectin type-III domain-containing protein" evidence="1">
    <location>
        <begin position="33"/>
        <end position="600"/>
    </location>
</feature>
<evidence type="ECO:0000313" key="3">
    <source>
        <dbReference type="Proteomes" id="UP000471031"/>
    </source>
</evidence>
<keyword evidence="1" id="KW-0732">Signal</keyword>
<sequence>MALRSSAFSRMLSPVSILLLISLLFQVTTASAGPVSPPTLTYSPGIQAYLATYKGEYTVNNTVYQLVYGAYYAPDGTSAVNDFVISDHGAGADASASYGRYGQFEKMLTLWTDPFQAVPDQVYGRVIGCDTHYTQTPAPINQGYPISAGPGYLPRSAYCSEPGKERFLAVWQQGGNDSKILGRFVGLSGEPFGNVITIGDGLNPAITYNPLLKKFVVFRDGGYGWLLSPNGAVELAFETTASHVYSSSTPVTAWDADDKACLIATRFRDNANNNYTILGQVVDVSSGTPSRQGEAFTITTGYPSLPSLAYDGLNKRFLVSWRENSSLYVRFVHADGTTEGGPIVLALDLNPLMEPALASDESLSTFLFAYVNTSGELSRKRFSATPYGDGWTPDSRIHVSNVTDNGINFTWDGMINTDDQQFRFYLDNVYQGTVVNDVYYSYPGSISGLSPEQEYLLRVESIDENGVESANGPAIRFMSKSLGPSYRHPYLVASPTAGLNGTKTSLEFAVHVTENAGSGSSTAIFQLSKGNIPIQTQTYPLSQIANGQRISWSLPYPLDAGDYTVKVFLWDSLDGMSAKAKRAERTWDWTNIATSPPKVD</sequence>
<accession>A0A845L8H2</accession>